<evidence type="ECO:0000256" key="5">
    <source>
        <dbReference type="ARBA" id="ARBA00023128"/>
    </source>
</evidence>
<evidence type="ECO:0000256" key="4">
    <source>
        <dbReference type="ARBA" id="ARBA00023002"/>
    </source>
</evidence>
<dbReference type="InterPro" id="IPR033524">
    <property type="entry name" value="Glu/Leu/Phe/Val_DH_AS"/>
</dbReference>
<evidence type="ECO:0000256" key="6">
    <source>
        <dbReference type="ARBA" id="ARBA00047867"/>
    </source>
</evidence>
<evidence type="ECO:0000313" key="11">
    <source>
        <dbReference type="Proteomes" id="UP000789759"/>
    </source>
</evidence>
<sequence>MNEKIKPTDNYYLYSHEFDQIKSFVIFFDDLIYNYELLTKMKYILKKYKRFEKAENDDDIFDREYRYSAFVLYVSAFYSARTFKAIRPHYQFLCRGNSTVSTRVACEDHEPMFLESVQMYFDKAAKISGVSPKTISHMEAPDCMLKVTFPIEVDDKVEIITGYRVHHSRHLLPVKGGIRFSPEVEEQEVTALAALMTYKCAIVDVPFGGAKGGISVDPSKYTIAELERITRRYTVELCQKAFIGPGTDVPAPDVGTGPREMSWIMDTYRQFHPNDVDSIGCVTGKPIPLGGVRGRNEATGLGVFYGIREFISYPEVQKHTGLSGNIKDLSIIIQGFGKVGYWAAKFFEKNGAKIIGIGEKECGVYNSNGLNVDELFKYRLSNGSLHGAPNVEIIEDPLQILDLECDVLIPAALERQIGLRNADKIKAKIIGEAANGPTTPLANEILLKKGILIIPDLLLNAGGVTVSYFEWLKNLSHMRFGRMTRKWDELGKSQLVELVERNVGHKLSDTEKEQIVHGADESDLVYSGLEDTMIRACMETRKTSISKEVDYRTAAFVNAIEKIAAVYEGSGMMFMN</sequence>
<dbReference type="InterPro" id="IPR006096">
    <property type="entry name" value="Glu/Leu/Phe/Val/Trp_DH_C"/>
</dbReference>
<dbReference type="PRINTS" id="PR00082">
    <property type="entry name" value="GLFDHDRGNASE"/>
</dbReference>
<evidence type="ECO:0000256" key="1">
    <source>
        <dbReference type="ARBA" id="ARBA00004173"/>
    </source>
</evidence>
<keyword evidence="11" id="KW-1185">Reference proteome</keyword>
<evidence type="ECO:0000256" key="3">
    <source>
        <dbReference type="ARBA" id="ARBA00012889"/>
    </source>
</evidence>
<dbReference type="InterPro" id="IPR036291">
    <property type="entry name" value="NAD(P)-bd_dom_sf"/>
</dbReference>
<dbReference type="InterPro" id="IPR046346">
    <property type="entry name" value="Aminoacid_DH-like_N_sf"/>
</dbReference>
<comment type="catalytic activity">
    <reaction evidence="7">
        <text>L-glutamate + NADP(+) + H2O = 2-oxoglutarate + NH4(+) + NADPH + H(+)</text>
        <dbReference type="Rhea" id="RHEA:11612"/>
        <dbReference type="ChEBI" id="CHEBI:15377"/>
        <dbReference type="ChEBI" id="CHEBI:15378"/>
        <dbReference type="ChEBI" id="CHEBI:16810"/>
        <dbReference type="ChEBI" id="CHEBI:28938"/>
        <dbReference type="ChEBI" id="CHEBI:29985"/>
        <dbReference type="ChEBI" id="CHEBI:57783"/>
        <dbReference type="ChEBI" id="CHEBI:58349"/>
        <dbReference type="EC" id="1.4.1.3"/>
    </reaction>
</comment>
<dbReference type="SMART" id="SM00839">
    <property type="entry name" value="ELFV_dehydrog"/>
    <property type="match status" value="1"/>
</dbReference>
<dbReference type="Proteomes" id="UP000789759">
    <property type="component" value="Unassembled WGS sequence"/>
</dbReference>
<accession>A0A9N9CWJ8</accession>
<dbReference type="Gene3D" id="3.40.50.720">
    <property type="entry name" value="NAD(P)-binding Rossmann-like Domain"/>
    <property type="match status" value="1"/>
</dbReference>
<dbReference type="CDD" id="cd01076">
    <property type="entry name" value="NAD_bind_1_Glu_DH"/>
    <property type="match status" value="1"/>
</dbReference>
<dbReference type="Gene3D" id="3.40.50.10860">
    <property type="entry name" value="Leucine Dehydrogenase, chain A, domain 1"/>
    <property type="match status" value="1"/>
</dbReference>
<dbReference type="GO" id="GO:0004352">
    <property type="term" value="F:glutamate dehydrogenase (NAD+) activity"/>
    <property type="evidence" value="ECO:0007669"/>
    <property type="project" value="TreeGrafter"/>
</dbReference>
<dbReference type="InterPro" id="IPR006095">
    <property type="entry name" value="Glu/Leu/Phe/Val/Trp_DH"/>
</dbReference>
<dbReference type="InterPro" id="IPR006097">
    <property type="entry name" value="Glu/Leu/Phe/Val/Trp_DH_dimer"/>
</dbReference>
<name>A0A9N9CWJ8_9GLOM</name>
<dbReference type="Pfam" id="PF02812">
    <property type="entry name" value="ELFV_dehydrog_N"/>
    <property type="match status" value="1"/>
</dbReference>
<evidence type="ECO:0000259" key="9">
    <source>
        <dbReference type="SMART" id="SM00839"/>
    </source>
</evidence>
<gene>
    <name evidence="10" type="ORF">CPELLU_LOCUS7601</name>
</gene>
<dbReference type="AlphaFoldDB" id="A0A9N9CWJ8"/>
<evidence type="ECO:0000313" key="10">
    <source>
        <dbReference type="EMBL" id="CAG8614255.1"/>
    </source>
</evidence>
<reference evidence="10" key="1">
    <citation type="submission" date="2021-06" db="EMBL/GenBank/DDBJ databases">
        <authorList>
            <person name="Kallberg Y."/>
            <person name="Tangrot J."/>
            <person name="Rosling A."/>
        </authorList>
    </citation>
    <scope>NUCLEOTIDE SEQUENCE</scope>
    <source>
        <strain evidence="10">FL966</strain>
    </source>
</reference>
<keyword evidence="4 8" id="KW-0560">Oxidoreductase</keyword>
<comment type="subcellular location">
    <subcellularLocation>
        <location evidence="1">Mitochondrion</location>
    </subcellularLocation>
</comment>
<comment type="caution">
    <text evidence="10">The sequence shown here is derived from an EMBL/GenBank/DDBJ whole genome shotgun (WGS) entry which is preliminary data.</text>
</comment>
<dbReference type="PANTHER" id="PTHR11606">
    <property type="entry name" value="GLUTAMATE DEHYDROGENASE"/>
    <property type="match status" value="1"/>
</dbReference>
<organism evidence="10 11">
    <name type="scientific">Cetraspora pellucida</name>
    <dbReference type="NCBI Taxonomy" id="1433469"/>
    <lineage>
        <taxon>Eukaryota</taxon>
        <taxon>Fungi</taxon>
        <taxon>Fungi incertae sedis</taxon>
        <taxon>Mucoromycota</taxon>
        <taxon>Glomeromycotina</taxon>
        <taxon>Glomeromycetes</taxon>
        <taxon>Diversisporales</taxon>
        <taxon>Gigasporaceae</taxon>
        <taxon>Cetraspora</taxon>
    </lineage>
</organism>
<comment type="catalytic activity">
    <reaction evidence="6">
        <text>L-glutamate + NAD(+) + H2O = 2-oxoglutarate + NH4(+) + NADH + H(+)</text>
        <dbReference type="Rhea" id="RHEA:15133"/>
        <dbReference type="ChEBI" id="CHEBI:15377"/>
        <dbReference type="ChEBI" id="CHEBI:15378"/>
        <dbReference type="ChEBI" id="CHEBI:16810"/>
        <dbReference type="ChEBI" id="CHEBI:28938"/>
        <dbReference type="ChEBI" id="CHEBI:29985"/>
        <dbReference type="ChEBI" id="CHEBI:57540"/>
        <dbReference type="ChEBI" id="CHEBI:57945"/>
        <dbReference type="EC" id="1.4.1.3"/>
    </reaction>
</comment>
<dbReference type="InterPro" id="IPR033922">
    <property type="entry name" value="NAD_bind_Glu_DH"/>
</dbReference>
<protein>
    <recommendedName>
        <fullName evidence="3">glutamate dehydrogenase [NAD(P)(+)]</fullName>
        <ecNumber evidence="3">1.4.1.3</ecNumber>
    </recommendedName>
</protein>
<evidence type="ECO:0000256" key="8">
    <source>
        <dbReference type="RuleBase" id="RU004417"/>
    </source>
</evidence>
<dbReference type="OrthoDB" id="6718861at2759"/>
<dbReference type="EMBL" id="CAJVQA010005151">
    <property type="protein sequence ID" value="CAG8614255.1"/>
    <property type="molecule type" value="Genomic_DNA"/>
</dbReference>
<comment type="similarity">
    <text evidence="2 8">Belongs to the Glu/Leu/Phe/Val dehydrogenases family.</text>
</comment>
<dbReference type="PANTHER" id="PTHR11606:SF13">
    <property type="entry name" value="GLUTAMATE DEHYDROGENASE 1, MITOCHONDRIAL"/>
    <property type="match status" value="1"/>
</dbReference>
<dbReference type="SUPFAM" id="SSF51735">
    <property type="entry name" value="NAD(P)-binding Rossmann-fold domains"/>
    <property type="match status" value="1"/>
</dbReference>
<dbReference type="SUPFAM" id="SSF53223">
    <property type="entry name" value="Aminoacid dehydrogenase-like, N-terminal domain"/>
    <property type="match status" value="1"/>
</dbReference>
<evidence type="ECO:0000256" key="2">
    <source>
        <dbReference type="ARBA" id="ARBA00006382"/>
    </source>
</evidence>
<dbReference type="Pfam" id="PF00208">
    <property type="entry name" value="ELFV_dehydrog"/>
    <property type="match status" value="1"/>
</dbReference>
<proteinExistence type="inferred from homology"/>
<dbReference type="FunFam" id="3.40.50.720:FF:000100">
    <property type="entry name" value="Glutamate dehydrogenase 1, mitochondrial"/>
    <property type="match status" value="1"/>
</dbReference>
<evidence type="ECO:0000256" key="7">
    <source>
        <dbReference type="ARBA" id="ARBA00048577"/>
    </source>
</evidence>
<keyword evidence="5" id="KW-0496">Mitochondrion</keyword>
<feature type="domain" description="Glutamate/phenylalanine/leucine/valine/L-tryptophan dehydrogenase C-terminal" evidence="9">
    <location>
        <begin position="292"/>
        <end position="571"/>
    </location>
</feature>
<dbReference type="GO" id="GO:0006538">
    <property type="term" value="P:L-glutamate catabolic process"/>
    <property type="evidence" value="ECO:0007669"/>
    <property type="project" value="TreeGrafter"/>
</dbReference>
<dbReference type="GO" id="GO:0005739">
    <property type="term" value="C:mitochondrion"/>
    <property type="evidence" value="ECO:0007669"/>
    <property type="project" value="UniProtKB-SubCell"/>
</dbReference>
<dbReference type="PROSITE" id="PS00074">
    <property type="entry name" value="GLFV_DEHYDROGENASE"/>
    <property type="match status" value="1"/>
</dbReference>
<dbReference type="EC" id="1.4.1.3" evidence="3"/>